<dbReference type="EMBL" id="JARKHS020004437">
    <property type="protein sequence ID" value="KAK8784594.1"/>
    <property type="molecule type" value="Genomic_DNA"/>
</dbReference>
<comment type="caution">
    <text evidence="1">The sequence shown here is derived from an EMBL/GenBank/DDBJ whole genome shotgun (WGS) entry which is preliminary data.</text>
</comment>
<proteinExistence type="predicted"/>
<keyword evidence="2" id="KW-1185">Reference proteome</keyword>
<dbReference type="AlphaFoldDB" id="A0AAQ4FBD3"/>
<gene>
    <name evidence="1" type="ORF">V5799_009040</name>
</gene>
<accession>A0AAQ4FBD3</accession>
<name>A0AAQ4FBD3_AMBAM</name>
<sequence>MAKLQQRAHYFLRTKVILTMEHKRATMLCPQFGHLRMVSAEEREEYVTPPASLRLTMTSNQANENT</sequence>
<protein>
    <submittedName>
        <fullName evidence="1">Uncharacterized protein</fullName>
    </submittedName>
</protein>
<evidence type="ECO:0000313" key="1">
    <source>
        <dbReference type="EMBL" id="KAK8784594.1"/>
    </source>
</evidence>
<evidence type="ECO:0000313" key="2">
    <source>
        <dbReference type="Proteomes" id="UP001321473"/>
    </source>
</evidence>
<dbReference type="Proteomes" id="UP001321473">
    <property type="component" value="Unassembled WGS sequence"/>
</dbReference>
<reference evidence="1 2" key="1">
    <citation type="journal article" date="2023" name="Arcadia Sci">
        <title>De novo assembly of a long-read Amblyomma americanum tick genome.</title>
        <authorList>
            <person name="Chou S."/>
            <person name="Poskanzer K.E."/>
            <person name="Rollins M."/>
            <person name="Thuy-Boun P.S."/>
        </authorList>
    </citation>
    <scope>NUCLEOTIDE SEQUENCE [LARGE SCALE GENOMIC DNA]</scope>
    <source>
        <strain evidence="1">F_SG_1</strain>
        <tissue evidence="1">Salivary glands</tissue>
    </source>
</reference>
<organism evidence="1 2">
    <name type="scientific">Amblyomma americanum</name>
    <name type="common">Lone star tick</name>
    <dbReference type="NCBI Taxonomy" id="6943"/>
    <lineage>
        <taxon>Eukaryota</taxon>
        <taxon>Metazoa</taxon>
        <taxon>Ecdysozoa</taxon>
        <taxon>Arthropoda</taxon>
        <taxon>Chelicerata</taxon>
        <taxon>Arachnida</taxon>
        <taxon>Acari</taxon>
        <taxon>Parasitiformes</taxon>
        <taxon>Ixodida</taxon>
        <taxon>Ixodoidea</taxon>
        <taxon>Ixodidae</taxon>
        <taxon>Amblyomminae</taxon>
        <taxon>Amblyomma</taxon>
    </lineage>
</organism>